<feature type="compositionally biased region" description="Polar residues" evidence="1">
    <location>
        <begin position="8"/>
        <end position="31"/>
    </location>
</feature>
<proteinExistence type="predicted"/>
<gene>
    <name evidence="2" type="ORF">GH714_007473</name>
</gene>
<feature type="region of interest" description="Disordered" evidence="1">
    <location>
        <begin position="90"/>
        <end position="119"/>
    </location>
</feature>
<protein>
    <submittedName>
        <fullName evidence="2">Uncharacterized protein</fullName>
    </submittedName>
</protein>
<comment type="caution">
    <text evidence="2">The sequence shown here is derived from an EMBL/GenBank/DDBJ whole genome shotgun (WGS) entry which is preliminary data.</text>
</comment>
<evidence type="ECO:0000313" key="2">
    <source>
        <dbReference type="EMBL" id="KAF2324122.1"/>
    </source>
</evidence>
<organism evidence="2 3">
    <name type="scientific">Hevea brasiliensis</name>
    <name type="common">Para rubber tree</name>
    <name type="synonym">Siphonia brasiliensis</name>
    <dbReference type="NCBI Taxonomy" id="3981"/>
    <lineage>
        <taxon>Eukaryota</taxon>
        <taxon>Viridiplantae</taxon>
        <taxon>Streptophyta</taxon>
        <taxon>Embryophyta</taxon>
        <taxon>Tracheophyta</taxon>
        <taxon>Spermatophyta</taxon>
        <taxon>Magnoliopsida</taxon>
        <taxon>eudicotyledons</taxon>
        <taxon>Gunneridae</taxon>
        <taxon>Pentapetalae</taxon>
        <taxon>rosids</taxon>
        <taxon>fabids</taxon>
        <taxon>Malpighiales</taxon>
        <taxon>Euphorbiaceae</taxon>
        <taxon>Crotonoideae</taxon>
        <taxon>Micrandreae</taxon>
        <taxon>Hevea</taxon>
    </lineage>
</organism>
<reference evidence="2 3" key="1">
    <citation type="journal article" date="2020" name="Mol. Plant">
        <title>The Chromosome-Based Rubber Tree Genome Provides New Insights into Spurge Genome Evolution and Rubber Biosynthesis.</title>
        <authorList>
            <person name="Liu J."/>
            <person name="Shi C."/>
            <person name="Shi C.C."/>
            <person name="Li W."/>
            <person name="Zhang Q.J."/>
            <person name="Zhang Y."/>
            <person name="Li K."/>
            <person name="Lu H.F."/>
            <person name="Shi C."/>
            <person name="Zhu S.T."/>
            <person name="Xiao Z.Y."/>
            <person name="Nan H."/>
            <person name="Yue Y."/>
            <person name="Zhu X.G."/>
            <person name="Wu Y."/>
            <person name="Hong X.N."/>
            <person name="Fan G.Y."/>
            <person name="Tong Y."/>
            <person name="Zhang D."/>
            <person name="Mao C.L."/>
            <person name="Liu Y.L."/>
            <person name="Hao S.J."/>
            <person name="Liu W.Q."/>
            <person name="Lv M.Q."/>
            <person name="Zhang H.B."/>
            <person name="Liu Y."/>
            <person name="Hu-Tang G.R."/>
            <person name="Wang J.P."/>
            <person name="Wang J.H."/>
            <person name="Sun Y.H."/>
            <person name="Ni S.B."/>
            <person name="Chen W.B."/>
            <person name="Zhang X.C."/>
            <person name="Jiao Y.N."/>
            <person name="Eichler E.E."/>
            <person name="Li G.H."/>
            <person name="Liu X."/>
            <person name="Gao L.Z."/>
        </authorList>
    </citation>
    <scope>NUCLEOTIDE SEQUENCE [LARGE SCALE GENOMIC DNA]</scope>
    <source>
        <strain evidence="3">cv. GT1</strain>
        <tissue evidence="2">Leaf</tissue>
    </source>
</reference>
<keyword evidence="3" id="KW-1185">Reference proteome</keyword>
<evidence type="ECO:0000313" key="3">
    <source>
        <dbReference type="Proteomes" id="UP000467840"/>
    </source>
</evidence>
<evidence type="ECO:0000256" key="1">
    <source>
        <dbReference type="SAM" id="MobiDB-lite"/>
    </source>
</evidence>
<sequence length="139" mass="14734">MSELSEPEVTNPTRPTGSITGSIFGNTSTQNGELQEFDPVHVQILGKDKLPNLNEVFSLIHAEESGQFVMLEVQPNDGSALISAKISDGRNKASSLGQGQDNKHDNSNSLIGMGSGAPTAKSHIIPRKIVSNFMQSSGS</sequence>
<dbReference type="Proteomes" id="UP000467840">
    <property type="component" value="Chromosome 5"/>
</dbReference>
<accession>A0A6A6NG47</accession>
<dbReference type="EMBL" id="JAAGAX010000001">
    <property type="protein sequence ID" value="KAF2324122.1"/>
    <property type="molecule type" value="Genomic_DNA"/>
</dbReference>
<feature type="region of interest" description="Disordered" evidence="1">
    <location>
        <begin position="1"/>
        <end position="31"/>
    </location>
</feature>
<name>A0A6A6NG47_HEVBR</name>
<dbReference type="AlphaFoldDB" id="A0A6A6NG47"/>